<dbReference type="RefSeq" id="WP_397066100.1">
    <property type="nucleotide sequence ID" value="NZ_JBIRYL010000016.1"/>
</dbReference>
<protein>
    <submittedName>
        <fullName evidence="1">Uncharacterized protein</fullName>
    </submittedName>
</protein>
<name>A0ABW7W4M8_9NOCA</name>
<keyword evidence="2" id="KW-1185">Reference proteome</keyword>
<evidence type="ECO:0000313" key="2">
    <source>
        <dbReference type="Proteomes" id="UP001611494"/>
    </source>
</evidence>
<sequence>MEDALGEPASAVHDLIVVGTAFGGEVIGQGEISSAFRWVEPGRKDDPREILEREGIRSTAGARAYSSQRLPIEALHDLRSAAEEDTDPAE</sequence>
<comment type="caution">
    <text evidence="1">The sequence shown here is derived from an EMBL/GenBank/DDBJ whole genome shotgun (WGS) entry which is preliminary data.</text>
</comment>
<dbReference type="EMBL" id="JBIRYL010000016">
    <property type="protein sequence ID" value="MFI2233741.1"/>
    <property type="molecule type" value="Genomic_DNA"/>
</dbReference>
<accession>A0ABW7W4M8</accession>
<evidence type="ECO:0000313" key="1">
    <source>
        <dbReference type="EMBL" id="MFI2233741.1"/>
    </source>
</evidence>
<dbReference type="Proteomes" id="UP001611494">
    <property type="component" value="Unassembled WGS sequence"/>
</dbReference>
<proteinExistence type="predicted"/>
<reference evidence="1 2" key="1">
    <citation type="submission" date="2024-10" db="EMBL/GenBank/DDBJ databases">
        <title>The Natural Products Discovery Center: Release of the First 8490 Sequenced Strains for Exploring Actinobacteria Biosynthetic Diversity.</title>
        <authorList>
            <person name="Kalkreuter E."/>
            <person name="Kautsar S.A."/>
            <person name="Yang D."/>
            <person name="Bader C.D."/>
            <person name="Teijaro C.N."/>
            <person name="Fluegel L."/>
            <person name="Davis C.M."/>
            <person name="Simpson J.R."/>
            <person name="Lauterbach L."/>
            <person name="Steele A.D."/>
            <person name="Gui C."/>
            <person name="Meng S."/>
            <person name="Li G."/>
            <person name="Viehrig K."/>
            <person name="Ye F."/>
            <person name="Su P."/>
            <person name="Kiefer A.F."/>
            <person name="Nichols A."/>
            <person name="Cepeda A.J."/>
            <person name="Yan W."/>
            <person name="Fan B."/>
            <person name="Jiang Y."/>
            <person name="Adhikari A."/>
            <person name="Zheng C.-J."/>
            <person name="Schuster L."/>
            <person name="Cowan T.M."/>
            <person name="Smanski M.J."/>
            <person name="Chevrette M.G."/>
            <person name="De Carvalho L.P.S."/>
            <person name="Shen B."/>
        </authorList>
    </citation>
    <scope>NUCLEOTIDE SEQUENCE [LARGE SCALE GENOMIC DNA]</scope>
    <source>
        <strain evidence="1 2">NPDC019377</strain>
    </source>
</reference>
<organism evidence="1 2">
    <name type="scientific">Nocardia testacea</name>
    <dbReference type="NCBI Taxonomy" id="248551"/>
    <lineage>
        <taxon>Bacteria</taxon>
        <taxon>Bacillati</taxon>
        <taxon>Actinomycetota</taxon>
        <taxon>Actinomycetes</taxon>
        <taxon>Mycobacteriales</taxon>
        <taxon>Nocardiaceae</taxon>
        <taxon>Nocardia</taxon>
    </lineage>
</organism>
<gene>
    <name evidence="1" type="ORF">ACH49Z_28225</name>
</gene>